<evidence type="ECO:0000256" key="1">
    <source>
        <dbReference type="ARBA" id="ARBA00022598"/>
    </source>
</evidence>
<comment type="catalytic activity">
    <reaction evidence="5 6">
        <text>cytidine(34) in tRNA(Ile2) + L-lysine + ATP = lysidine(34) in tRNA(Ile2) + AMP + diphosphate + H(+)</text>
        <dbReference type="Rhea" id="RHEA:43744"/>
        <dbReference type="Rhea" id="RHEA-COMP:10625"/>
        <dbReference type="Rhea" id="RHEA-COMP:10670"/>
        <dbReference type="ChEBI" id="CHEBI:15378"/>
        <dbReference type="ChEBI" id="CHEBI:30616"/>
        <dbReference type="ChEBI" id="CHEBI:32551"/>
        <dbReference type="ChEBI" id="CHEBI:33019"/>
        <dbReference type="ChEBI" id="CHEBI:82748"/>
        <dbReference type="ChEBI" id="CHEBI:83665"/>
        <dbReference type="ChEBI" id="CHEBI:456215"/>
        <dbReference type="EC" id="6.3.4.19"/>
    </reaction>
</comment>
<dbReference type="GO" id="GO:0005737">
    <property type="term" value="C:cytoplasm"/>
    <property type="evidence" value="ECO:0007669"/>
    <property type="project" value="UniProtKB-SubCell"/>
</dbReference>
<dbReference type="PANTHER" id="PTHR43033:SF1">
    <property type="entry name" value="TRNA(ILE)-LYSIDINE SYNTHASE-RELATED"/>
    <property type="match status" value="1"/>
</dbReference>
<dbReference type="Gene3D" id="3.40.50.620">
    <property type="entry name" value="HUPs"/>
    <property type="match status" value="1"/>
</dbReference>
<dbReference type="PANTHER" id="PTHR43033">
    <property type="entry name" value="TRNA(ILE)-LYSIDINE SYNTHASE-RELATED"/>
    <property type="match status" value="1"/>
</dbReference>
<dbReference type="GO" id="GO:0005524">
    <property type="term" value="F:ATP binding"/>
    <property type="evidence" value="ECO:0007669"/>
    <property type="project" value="UniProtKB-UniRule"/>
</dbReference>
<dbReference type="Pfam" id="PF01171">
    <property type="entry name" value="ATP_bind_3"/>
    <property type="match status" value="1"/>
</dbReference>
<dbReference type="SUPFAM" id="SSF52402">
    <property type="entry name" value="Adenine nucleotide alpha hydrolases-like"/>
    <property type="match status" value="1"/>
</dbReference>
<keyword evidence="6" id="KW-0963">Cytoplasm</keyword>
<dbReference type="InterPro" id="IPR011063">
    <property type="entry name" value="TilS/TtcA_N"/>
</dbReference>
<comment type="function">
    <text evidence="6">Ligates lysine onto the cytidine present at position 34 of the AUA codon-specific tRNA(Ile) that contains the anticodon CAU, in an ATP-dependent manner. Cytidine is converted to lysidine, thus changing the amino acid specificity of the tRNA from methionine to isoleucine.</text>
</comment>
<dbReference type="HAMAP" id="MF_01161">
    <property type="entry name" value="tRNA_Ile_lys_synt"/>
    <property type="match status" value="1"/>
</dbReference>
<evidence type="ECO:0000256" key="5">
    <source>
        <dbReference type="ARBA" id="ARBA00048539"/>
    </source>
</evidence>
<dbReference type="InterPro" id="IPR012094">
    <property type="entry name" value="tRNA_Ile_lys_synt"/>
</dbReference>
<dbReference type="Proteomes" id="UP000010116">
    <property type="component" value="Unassembled WGS sequence"/>
</dbReference>
<evidence type="ECO:0000259" key="7">
    <source>
        <dbReference type="Pfam" id="PF01171"/>
    </source>
</evidence>
<comment type="subcellular location">
    <subcellularLocation>
        <location evidence="6">Cytoplasm</location>
    </subcellularLocation>
</comment>
<evidence type="ECO:0000256" key="3">
    <source>
        <dbReference type="ARBA" id="ARBA00022741"/>
    </source>
</evidence>
<feature type="binding site" evidence="6">
    <location>
        <begin position="22"/>
        <end position="27"/>
    </location>
    <ligand>
        <name>ATP</name>
        <dbReference type="ChEBI" id="CHEBI:30616"/>
    </ligand>
</feature>
<protein>
    <recommendedName>
        <fullName evidence="6">tRNA(Ile)-lysidine synthase</fullName>
        <ecNumber evidence="6">6.3.4.19</ecNumber>
    </recommendedName>
    <alternativeName>
        <fullName evidence="6">tRNA(Ile)-2-lysyl-cytidine synthase</fullName>
    </alternativeName>
    <alternativeName>
        <fullName evidence="6">tRNA(Ile)-lysidine synthetase</fullName>
    </alternativeName>
</protein>
<comment type="similarity">
    <text evidence="6">Belongs to the tRNA(Ile)-lysidine synthase family.</text>
</comment>
<dbReference type="AlphaFoldDB" id="J4X3P9"/>
<gene>
    <name evidence="6" type="primary">tilS</name>
    <name evidence="8" type="ORF">NT02SARS_0242</name>
</gene>
<accession>J4X3P9</accession>
<evidence type="ECO:0000313" key="9">
    <source>
        <dbReference type="Proteomes" id="UP000010116"/>
    </source>
</evidence>
<keyword evidence="2 6" id="KW-0819">tRNA processing</keyword>
<keyword evidence="4 6" id="KW-0067">ATP-binding</keyword>
<keyword evidence="3 6" id="KW-0547">Nucleotide-binding</keyword>
<dbReference type="EMBL" id="JH611165">
    <property type="protein sequence ID" value="EJP73700.1"/>
    <property type="molecule type" value="Genomic_DNA"/>
</dbReference>
<dbReference type="CDD" id="cd01992">
    <property type="entry name" value="TilS_N"/>
    <property type="match status" value="1"/>
</dbReference>
<organism evidence="8 9">
    <name type="scientific">SAR86 cluster bacterium SAR86B</name>
    <dbReference type="NCBI Taxonomy" id="1123867"/>
    <lineage>
        <taxon>Bacteria</taxon>
        <taxon>Pseudomonadati</taxon>
        <taxon>Pseudomonadota</taxon>
        <taxon>Gammaproteobacteria</taxon>
        <taxon>SAR86 cluster</taxon>
    </lineage>
</organism>
<dbReference type="InterPro" id="IPR012795">
    <property type="entry name" value="tRNA_Ile_lys_synt_N"/>
</dbReference>
<dbReference type="GO" id="GO:0032267">
    <property type="term" value="F:tRNA(Ile)-lysidine synthase activity"/>
    <property type="evidence" value="ECO:0007669"/>
    <property type="project" value="UniProtKB-EC"/>
</dbReference>
<sequence>MKDFKFILDDIDVGKKIYIGLSGGSDSIALLNIVASYKREYNLDVTSIHVNHSTSQNSNMWQEFCEQSSKDLGINCIVKKISIEKKGQGFEAAARGERYKVFKDILSENDQLLLAHHADDVAETLLLRIFRGTGIDGLQGPRRKRSLGKGNIIRPLLEISKKDLMAYLNDKNIEFINDESNNNSEYDRNYIRNEIIPLIESRWQNHSNRLSRLSKLAADRKLVFNRLLNESYKDLIGSEIEIKKLKELPKELCMEIVRSSIELNKLATPNLSIMNEIYKTFILSNPSNKACVSWSRIDNEQAGGMITKRNKKIIISKM</sequence>
<reference evidence="8 9" key="1">
    <citation type="journal article" date="2012" name="ISME J.">
        <title>Genomic insights to SAR86, an abundant and uncultivated marine bacterial lineage.</title>
        <authorList>
            <person name="Dupont C.L."/>
            <person name="Rusch D.B."/>
            <person name="Yooseph S."/>
            <person name="Lombardo M.J."/>
            <person name="Richter R.A."/>
            <person name="Valas R."/>
            <person name="Novotny M."/>
            <person name="Yee-Greenbaum J."/>
            <person name="Selengut J.D."/>
            <person name="Haft D.H."/>
            <person name="Halpern A.L."/>
            <person name="Lasken R.S."/>
            <person name="Nealson K."/>
            <person name="Friedman R."/>
            <person name="Venter J.C."/>
        </authorList>
    </citation>
    <scope>NUCLEOTIDE SEQUENCE [LARGE SCALE GENOMIC DNA]</scope>
</reference>
<dbReference type="NCBIfam" id="TIGR02432">
    <property type="entry name" value="lysidine_TilS_N"/>
    <property type="match status" value="1"/>
</dbReference>
<dbReference type="GO" id="GO:0006400">
    <property type="term" value="P:tRNA modification"/>
    <property type="evidence" value="ECO:0007669"/>
    <property type="project" value="UniProtKB-UniRule"/>
</dbReference>
<keyword evidence="1 6" id="KW-0436">Ligase</keyword>
<dbReference type="InterPro" id="IPR014729">
    <property type="entry name" value="Rossmann-like_a/b/a_fold"/>
</dbReference>
<evidence type="ECO:0000313" key="8">
    <source>
        <dbReference type="EMBL" id="EJP73700.1"/>
    </source>
</evidence>
<dbReference type="EC" id="6.3.4.19" evidence="6"/>
<evidence type="ECO:0000256" key="4">
    <source>
        <dbReference type="ARBA" id="ARBA00022840"/>
    </source>
</evidence>
<feature type="domain" description="tRNA(Ile)-lysidine/2-thiocytidine synthase N-terminal" evidence="7">
    <location>
        <begin position="16"/>
        <end position="194"/>
    </location>
</feature>
<evidence type="ECO:0000256" key="6">
    <source>
        <dbReference type="HAMAP-Rule" id="MF_01161"/>
    </source>
</evidence>
<proteinExistence type="inferred from homology"/>
<evidence type="ECO:0000256" key="2">
    <source>
        <dbReference type="ARBA" id="ARBA00022694"/>
    </source>
</evidence>
<comment type="domain">
    <text evidence="6">The N-terminal region contains the highly conserved SGGXDS motif, predicted to be a P-loop motif involved in ATP binding.</text>
</comment>
<dbReference type="HOGENOM" id="CLU_018869_2_1_6"/>
<name>J4X3P9_9GAMM</name>